<accession>A0AAV9HTZ2</accession>
<name>A0AAV9HTZ2_9PEZI</name>
<sequence>MASPCATSAPEAALGVLPRSDGSAKYSHAGYTVTASVNGPIEAQRKDENPYEAFVDVIVRPAAGVGGTRERHLESILQSSLSHIILIKNFPRCLIQIVLQIEDTPENDYVNTKLVQASLNFAIMPALFQTAVLALLSAGVPMRATAAATAVAVVPQDGVKKTVVDPSPRDIEIAQSVHVLAFTSHGELLLAESEGDFTVKEWDGIYETAKKTCCHSTPAKDGMEMVLDEEASAGPDMRHFLRSTMESKVAADLYWK</sequence>
<comment type="subcellular location">
    <subcellularLocation>
        <location evidence="1">Nucleus</location>
    </subcellularLocation>
</comment>
<dbReference type="CDD" id="cd11372">
    <property type="entry name" value="RNase_PH_RRP46"/>
    <property type="match status" value="1"/>
</dbReference>
<dbReference type="GO" id="GO:0071028">
    <property type="term" value="P:nuclear mRNA surveillance"/>
    <property type="evidence" value="ECO:0007669"/>
    <property type="project" value="TreeGrafter"/>
</dbReference>
<dbReference type="InterPro" id="IPR020568">
    <property type="entry name" value="Ribosomal_Su5_D2-typ_SF"/>
</dbReference>
<protein>
    <recommendedName>
        <fullName evidence="6">Exoribonuclease phosphorolytic domain-containing protein</fullName>
    </recommendedName>
</protein>
<dbReference type="InterPro" id="IPR050080">
    <property type="entry name" value="RNase_PH"/>
</dbReference>
<dbReference type="GO" id="GO:0006364">
    <property type="term" value="P:rRNA processing"/>
    <property type="evidence" value="ECO:0007669"/>
    <property type="project" value="UniProtKB-KW"/>
</dbReference>
<dbReference type="PANTHER" id="PTHR11953:SF1">
    <property type="entry name" value="EXOSOME COMPLEX COMPONENT RRP46"/>
    <property type="match status" value="1"/>
</dbReference>
<comment type="similarity">
    <text evidence="2">Belongs to the RNase PH family.</text>
</comment>
<keyword evidence="4" id="KW-0271">Exosome</keyword>
<evidence type="ECO:0000256" key="2">
    <source>
        <dbReference type="ARBA" id="ARBA00006678"/>
    </source>
</evidence>
<evidence type="ECO:0000256" key="4">
    <source>
        <dbReference type="ARBA" id="ARBA00022835"/>
    </source>
</evidence>
<gene>
    <name evidence="7" type="ORF">QBC42DRAFT_325081</name>
</gene>
<dbReference type="EMBL" id="MU864963">
    <property type="protein sequence ID" value="KAK4463093.1"/>
    <property type="molecule type" value="Genomic_DNA"/>
</dbReference>
<dbReference type="Pfam" id="PF01138">
    <property type="entry name" value="RNase_PH"/>
    <property type="match status" value="1"/>
</dbReference>
<evidence type="ECO:0000256" key="3">
    <source>
        <dbReference type="ARBA" id="ARBA00022552"/>
    </source>
</evidence>
<dbReference type="Gene3D" id="3.30.230.70">
    <property type="entry name" value="GHMP Kinase, N-terminal domain"/>
    <property type="match status" value="1"/>
</dbReference>
<dbReference type="Proteomes" id="UP001321749">
    <property type="component" value="Unassembled WGS sequence"/>
</dbReference>
<evidence type="ECO:0000256" key="1">
    <source>
        <dbReference type="ARBA" id="ARBA00004123"/>
    </source>
</evidence>
<reference evidence="7" key="1">
    <citation type="journal article" date="2023" name="Mol. Phylogenet. Evol.">
        <title>Genome-scale phylogeny and comparative genomics of the fungal order Sordariales.</title>
        <authorList>
            <person name="Hensen N."/>
            <person name="Bonometti L."/>
            <person name="Westerberg I."/>
            <person name="Brannstrom I.O."/>
            <person name="Guillou S."/>
            <person name="Cros-Aarteil S."/>
            <person name="Calhoun S."/>
            <person name="Haridas S."/>
            <person name="Kuo A."/>
            <person name="Mondo S."/>
            <person name="Pangilinan J."/>
            <person name="Riley R."/>
            <person name="LaButti K."/>
            <person name="Andreopoulos B."/>
            <person name="Lipzen A."/>
            <person name="Chen C."/>
            <person name="Yan M."/>
            <person name="Daum C."/>
            <person name="Ng V."/>
            <person name="Clum A."/>
            <person name="Steindorff A."/>
            <person name="Ohm R.A."/>
            <person name="Martin F."/>
            <person name="Silar P."/>
            <person name="Natvig D.O."/>
            <person name="Lalanne C."/>
            <person name="Gautier V."/>
            <person name="Ament-Velasquez S.L."/>
            <person name="Kruys A."/>
            <person name="Hutchinson M.I."/>
            <person name="Powell A.J."/>
            <person name="Barry K."/>
            <person name="Miller A.N."/>
            <person name="Grigoriev I.V."/>
            <person name="Debuchy R."/>
            <person name="Gladieux P."/>
            <person name="Hiltunen Thoren M."/>
            <person name="Johannesson H."/>
        </authorList>
    </citation>
    <scope>NUCLEOTIDE SEQUENCE</scope>
    <source>
        <strain evidence="7">PSN324</strain>
    </source>
</reference>
<dbReference type="GO" id="GO:0000177">
    <property type="term" value="C:cytoplasmic exosome (RNase complex)"/>
    <property type="evidence" value="ECO:0007669"/>
    <property type="project" value="TreeGrafter"/>
</dbReference>
<reference evidence="7" key="2">
    <citation type="submission" date="2023-06" db="EMBL/GenBank/DDBJ databases">
        <authorList>
            <consortium name="Lawrence Berkeley National Laboratory"/>
            <person name="Mondo S.J."/>
            <person name="Hensen N."/>
            <person name="Bonometti L."/>
            <person name="Westerberg I."/>
            <person name="Brannstrom I.O."/>
            <person name="Guillou S."/>
            <person name="Cros-Aarteil S."/>
            <person name="Calhoun S."/>
            <person name="Haridas S."/>
            <person name="Kuo A."/>
            <person name="Pangilinan J."/>
            <person name="Riley R."/>
            <person name="Labutti K."/>
            <person name="Andreopoulos B."/>
            <person name="Lipzen A."/>
            <person name="Chen C."/>
            <person name="Yanf M."/>
            <person name="Daum C."/>
            <person name="Ng V."/>
            <person name="Clum A."/>
            <person name="Steindorff A."/>
            <person name="Ohm R."/>
            <person name="Martin F."/>
            <person name="Silar P."/>
            <person name="Natvig D."/>
            <person name="Lalanne C."/>
            <person name="Gautier V."/>
            <person name="Ament-Velasquez S.L."/>
            <person name="Kruys A."/>
            <person name="Hutchinson M.I."/>
            <person name="Powell A.J."/>
            <person name="Barry K."/>
            <person name="Miller A.N."/>
            <person name="Grigoriev I.V."/>
            <person name="Debuchy R."/>
            <person name="Gladieux P."/>
            <person name="Thoren M.H."/>
            <person name="Johannesson H."/>
        </authorList>
    </citation>
    <scope>NUCLEOTIDE SEQUENCE</scope>
    <source>
        <strain evidence="7">PSN324</strain>
    </source>
</reference>
<dbReference type="SUPFAM" id="SSF55666">
    <property type="entry name" value="Ribonuclease PH domain 2-like"/>
    <property type="match status" value="1"/>
</dbReference>
<keyword evidence="8" id="KW-1185">Reference proteome</keyword>
<dbReference type="InterPro" id="IPR036345">
    <property type="entry name" value="ExoRNase_PH_dom2_sf"/>
</dbReference>
<dbReference type="GO" id="GO:0003723">
    <property type="term" value="F:RNA binding"/>
    <property type="evidence" value="ECO:0007669"/>
    <property type="project" value="TreeGrafter"/>
</dbReference>
<dbReference type="GO" id="GO:0016075">
    <property type="term" value="P:rRNA catabolic process"/>
    <property type="evidence" value="ECO:0007669"/>
    <property type="project" value="TreeGrafter"/>
</dbReference>
<dbReference type="InterPro" id="IPR027408">
    <property type="entry name" value="PNPase/RNase_PH_dom_sf"/>
</dbReference>
<dbReference type="GO" id="GO:0071051">
    <property type="term" value="P:poly(A)-dependent snoRNA 3'-end processing"/>
    <property type="evidence" value="ECO:0007669"/>
    <property type="project" value="TreeGrafter"/>
</dbReference>
<feature type="domain" description="Exoribonuclease phosphorolytic" evidence="6">
    <location>
        <begin position="12"/>
        <end position="141"/>
    </location>
</feature>
<dbReference type="GO" id="GO:0000176">
    <property type="term" value="C:nuclear exosome (RNase complex)"/>
    <property type="evidence" value="ECO:0007669"/>
    <property type="project" value="TreeGrafter"/>
</dbReference>
<dbReference type="GO" id="GO:0005730">
    <property type="term" value="C:nucleolus"/>
    <property type="evidence" value="ECO:0007669"/>
    <property type="project" value="TreeGrafter"/>
</dbReference>
<keyword evidence="5" id="KW-0539">Nucleus</keyword>
<dbReference type="GO" id="GO:0034475">
    <property type="term" value="P:U4 snRNA 3'-end processing"/>
    <property type="evidence" value="ECO:0007669"/>
    <property type="project" value="TreeGrafter"/>
</dbReference>
<evidence type="ECO:0000259" key="6">
    <source>
        <dbReference type="Pfam" id="PF01138"/>
    </source>
</evidence>
<keyword evidence="3" id="KW-0698">rRNA processing</keyword>
<comment type="caution">
    <text evidence="7">The sequence shown here is derived from an EMBL/GenBank/DDBJ whole genome shotgun (WGS) entry which is preliminary data.</text>
</comment>
<dbReference type="SUPFAM" id="SSF54211">
    <property type="entry name" value="Ribosomal protein S5 domain 2-like"/>
    <property type="match status" value="1"/>
</dbReference>
<organism evidence="7 8">
    <name type="scientific">Cladorrhinum samala</name>
    <dbReference type="NCBI Taxonomy" id="585594"/>
    <lineage>
        <taxon>Eukaryota</taxon>
        <taxon>Fungi</taxon>
        <taxon>Dikarya</taxon>
        <taxon>Ascomycota</taxon>
        <taxon>Pezizomycotina</taxon>
        <taxon>Sordariomycetes</taxon>
        <taxon>Sordariomycetidae</taxon>
        <taxon>Sordariales</taxon>
        <taxon>Podosporaceae</taxon>
        <taxon>Cladorrhinum</taxon>
    </lineage>
</organism>
<dbReference type="AlphaFoldDB" id="A0AAV9HTZ2"/>
<evidence type="ECO:0000313" key="7">
    <source>
        <dbReference type="EMBL" id="KAK4463093.1"/>
    </source>
</evidence>
<dbReference type="PANTHER" id="PTHR11953">
    <property type="entry name" value="EXOSOME COMPLEX COMPONENT"/>
    <property type="match status" value="1"/>
</dbReference>
<evidence type="ECO:0000256" key="5">
    <source>
        <dbReference type="ARBA" id="ARBA00023242"/>
    </source>
</evidence>
<evidence type="ECO:0000313" key="8">
    <source>
        <dbReference type="Proteomes" id="UP001321749"/>
    </source>
</evidence>
<proteinExistence type="inferred from homology"/>
<dbReference type="InterPro" id="IPR001247">
    <property type="entry name" value="ExoRNase_PH_dom1"/>
</dbReference>